<reference evidence="3 4" key="1">
    <citation type="submission" date="2024-09" db="EMBL/GenBank/DDBJ databases">
        <authorList>
            <person name="Sun Q."/>
            <person name="Mori K."/>
        </authorList>
    </citation>
    <scope>NUCLEOTIDE SEQUENCE [LARGE SCALE GENOMIC DNA]</scope>
    <source>
        <strain evidence="3 4">CECT 8064</strain>
    </source>
</reference>
<keyword evidence="1" id="KW-0472">Membrane</keyword>
<comment type="caution">
    <text evidence="3">The sequence shown here is derived from an EMBL/GenBank/DDBJ whole genome shotgun (WGS) entry which is preliminary data.</text>
</comment>
<evidence type="ECO:0000313" key="3">
    <source>
        <dbReference type="EMBL" id="MFB9137702.1"/>
    </source>
</evidence>
<evidence type="ECO:0008006" key="5">
    <source>
        <dbReference type="Google" id="ProtNLM"/>
    </source>
</evidence>
<keyword evidence="1" id="KW-1133">Transmembrane helix</keyword>
<feature type="transmembrane region" description="Helical" evidence="1">
    <location>
        <begin position="62"/>
        <end position="82"/>
    </location>
</feature>
<accession>A0ABV5HUX3</accession>
<keyword evidence="2" id="KW-0732">Signal</keyword>
<feature type="transmembrane region" description="Helical" evidence="1">
    <location>
        <begin position="29"/>
        <end position="50"/>
    </location>
</feature>
<feature type="signal peptide" evidence="2">
    <location>
        <begin position="1"/>
        <end position="19"/>
    </location>
</feature>
<proteinExistence type="predicted"/>
<dbReference type="RefSeq" id="WP_390197804.1">
    <property type="nucleotide sequence ID" value="NZ_JBHMEP010000017.1"/>
</dbReference>
<dbReference type="Proteomes" id="UP001589645">
    <property type="component" value="Unassembled WGS sequence"/>
</dbReference>
<feature type="chain" id="PRO_5045690485" description="Holin" evidence="2">
    <location>
        <begin position="20"/>
        <end position="125"/>
    </location>
</feature>
<keyword evidence="4" id="KW-1185">Reference proteome</keyword>
<organism evidence="3 4">
    <name type="scientific">Vibrio olivae</name>
    <dbReference type="NCBI Taxonomy" id="1243002"/>
    <lineage>
        <taxon>Bacteria</taxon>
        <taxon>Pseudomonadati</taxon>
        <taxon>Pseudomonadota</taxon>
        <taxon>Gammaproteobacteria</taxon>
        <taxon>Vibrionales</taxon>
        <taxon>Vibrionaceae</taxon>
        <taxon>Vibrio</taxon>
    </lineage>
</organism>
<gene>
    <name evidence="3" type="ORF">ACFFUV_22395</name>
</gene>
<keyword evidence="1" id="KW-0812">Transmembrane</keyword>
<name>A0ABV5HUX3_9VIBR</name>
<evidence type="ECO:0000256" key="1">
    <source>
        <dbReference type="SAM" id="Phobius"/>
    </source>
</evidence>
<dbReference type="EMBL" id="JBHMEP010000017">
    <property type="protein sequence ID" value="MFB9137702.1"/>
    <property type="molecule type" value="Genomic_DNA"/>
</dbReference>
<feature type="transmembrane region" description="Helical" evidence="1">
    <location>
        <begin position="97"/>
        <end position="114"/>
    </location>
</feature>
<evidence type="ECO:0000313" key="4">
    <source>
        <dbReference type="Proteomes" id="UP001589645"/>
    </source>
</evidence>
<sequence>MKRLLFLFAMLLTPFALMAQEVIPSEGAITIDLTTFTGIMAFVTMSATQLAKVVPYIDTHKWAKVLSAVVIGMLVCILAWFLKVSPLLIESEWWETLLYGIAVGFSSAGFYDLVKAIGSLFVKRV</sequence>
<protein>
    <recommendedName>
        <fullName evidence="5">Holin</fullName>
    </recommendedName>
</protein>
<evidence type="ECO:0000256" key="2">
    <source>
        <dbReference type="SAM" id="SignalP"/>
    </source>
</evidence>